<accession>A0ABQ6B172</accession>
<keyword evidence="1" id="KW-0456">Lyase</keyword>
<dbReference type="InterPro" id="IPR002220">
    <property type="entry name" value="DapA-like"/>
</dbReference>
<dbReference type="EMBL" id="BSOW01000016">
    <property type="protein sequence ID" value="GLR87913.1"/>
    <property type="molecule type" value="Genomic_DNA"/>
</dbReference>
<dbReference type="Pfam" id="PF00701">
    <property type="entry name" value="DHDPS"/>
    <property type="match status" value="1"/>
</dbReference>
<reference evidence="3" key="1">
    <citation type="journal article" date="2019" name="Int. J. Syst. Evol. Microbiol.">
        <title>The Global Catalogue of Microorganisms (GCM) 10K type strain sequencing project: providing services to taxonomists for standard genome sequencing and annotation.</title>
        <authorList>
            <consortium name="The Broad Institute Genomics Platform"/>
            <consortium name="The Broad Institute Genome Sequencing Center for Infectious Disease"/>
            <person name="Wu L."/>
            <person name="Ma J."/>
        </authorList>
    </citation>
    <scope>NUCLEOTIDE SEQUENCE [LARGE SCALE GENOMIC DNA]</scope>
    <source>
        <strain evidence="3">NBRC 102520</strain>
    </source>
</reference>
<name>A0ABQ6B172_9BRAD</name>
<dbReference type="InterPro" id="IPR013785">
    <property type="entry name" value="Aldolase_TIM"/>
</dbReference>
<dbReference type="RefSeq" id="WP_284268993.1">
    <property type="nucleotide sequence ID" value="NZ_BSOW01000016.1"/>
</dbReference>
<evidence type="ECO:0000313" key="3">
    <source>
        <dbReference type="Proteomes" id="UP001156905"/>
    </source>
</evidence>
<comment type="caution">
    <text evidence="2">The sequence shown here is derived from an EMBL/GenBank/DDBJ whole genome shotgun (WGS) entry which is preliminary data.</text>
</comment>
<evidence type="ECO:0000313" key="2">
    <source>
        <dbReference type="EMBL" id="GLR87913.1"/>
    </source>
</evidence>
<keyword evidence="3" id="KW-1185">Reference proteome</keyword>
<proteinExistence type="predicted"/>
<sequence length="185" mass="19790">MNEIAAREFVDEACPREEADVGAKGLRLYLYHFPLNSGVPYARDIISRLRYDYPEQVLGLKDSSDDLDFSAEVTRNLPGFAVFPSAEASVGHRAELGFAGCISASAIARFPLVAAVKATLALISECEAWARLRPPLTALTAKQKLELADELSVSALGKIANLQGGLFSSAKTAPSCESSAALNRT</sequence>
<organism evidence="2 3">
    <name type="scientific">Bradyrhizobium iriomotense</name>
    <dbReference type="NCBI Taxonomy" id="441950"/>
    <lineage>
        <taxon>Bacteria</taxon>
        <taxon>Pseudomonadati</taxon>
        <taxon>Pseudomonadota</taxon>
        <taxon>Alphaproteobacteria</taxon>
        <taxon>Hyphomicrobiales</taxon>
        <taxon>Nitrobacteraceae</taxon>
        <taxon>Bradyrhizobium</taxon>
    </lineage>
</organism>
<dbReference type="Proteomes" id="UP001156905">
    <property type="component" value="Unassembled WGS sequence"/>
</dbReference>
<evidence type="ECO:0000256" key="1">
    <source>
        <dbReference type="ARBA" id="ARBA00023239"/>
    </source>
</evidence>
<dbReference type="SUPFAM" id="SSF51569">
    <property type="entry name" value="Aldolase"/>
    <property type="match status" value="1"/>
</dbReference>
<protein>
    <submittedName>
        <fullName evidence="2">Uncharacterized protein</fullName>
    </submittedName>
</protein>
<dbReference type="Gene3D" id="3.20.20.70">
    <property type="entry name" value="Aldolase class I"/>
    <property type="match status" value="1"/>
</dbReference>
<gene>
    <name evidence="2" type="ORF">GCM10007857_46250</name>
</gene>